<dbReference type="SMART" id="SM00900">
    <property type="entry name" value="FMN_bind"/>
    <property type="match status" value="1"/>
</dbReference>
<accession>R4K2Y1</accession>
<organism evidence="3 4">
    <name type="scientific">Clostridium pasteurianum BC1</name>
    <dbReference type="NCBI Taxonomy" id="86416"/>
    <lineage>
        <taxon>Bacteria</taxon>
        <taxon>Bacillati</taxon>
        <taxon>Bacillota</taxon>
        <taxon>Clostridia</taxon>
        <taxon>Eubacteriales</taxon>
        <taxon>Clostridiaceae</taxon>
        <taxon>Clostridium</taxon>
    </lineage>
</organism>
<evidence type="ECO:0000313" key="3">
    <source>
        <dbReference type="EMBL" id="AGK96071.1"/>
    </source>
</evidence>
<dbReference type="OrthoDB" id="307864at2"/>
<dbReference type="STRING" id="86416.Clopa_1063"/>
<keyword evidence="1" id="KW-0472">Membrane</keyword>
<dbReference type="GO" id="GO:0010181">
    <property type="term" value="F:FMN binding"/>
    <property type="evidence" value="ECO:0007669"/>
    <property type="project" value="InterPro"/>
</dbReference>
<evidence type="ECO:0000259" key="2">
    <source>
        <dbReference type="SMART" id="SM00900"/>
    </source>
</evidence>
<keyword evidence="1" id="KW-0812">Transmembrane</keyword>
<keyword evidence="4" id="KW-1185">Reference proteome</keyword>
<dbReference type="AlphaFoldDB" id="R4K2Y1"/>
<dbReference type="RefSeq" id="WP_015614394.1">
    <property type="nucleotide sequence ID" value="NC_021182.1"/>
</dbReference>
<dbReference type="HOGENOM" id="CLU_096350_0_1_9"/>
<reference evidence="3 4" key="1">
    <citation type="submission" date="2012-01" db="EMBL/GenBank/DDBJ databases">
        <title>Complete sequence of chromosome of Clostridium pasteurianum BC1.</title>
        <authorList>
            <consortium name="US DOE Joint Genome Institute"/>
            <person name="Lucas S."/>
            <person name="Han J."/>
            <person name="Lapidus A."/>
            <person name="Cheng J.-F."/>
            <person name="Goodwin L."/>
            <person name="Pitluck S."/>
            <person name="Peters L."/>
            <person name="Mikhailova N."/>
            <person name="Teshima H."/>
            <person name="Detter J.C."/>
            <person name="Han C."/>
            <person name="Tapia R."/>
            <person name="Land M."/>
            <person name="Hauser L."/>
            <person name="Kyrpides N."/>
            <person name="Ivanova N."/>
            <person name="Pagani I."/>
            <person name="Dunn J."/>
            <person name="Taghavi S."/>
            <person name="Francis A."/>
            <person name="van der Lelie D."/>
            <person name="Woyke T."/>
        </authorList>
    </citation>
    <scope>NUCLEOTIDE SEQUENCE [LARGE SCALE GENOMIC DNA]</scope>
    <source>
        <strain evidence="3 4">BC1</strain>
    </source>
</reference>
<keyword evidence="1" id="KW-1133">Transmembrane helix</keyword>
<dbReference type="EMBL" id="CP003261">
    <property type="protein sequence ID" value="AGK96071.1"/>
    <property type="molecule type" value="Genomic_DNA"/>
</dbReference>
<feature type="transmembrane region" description="Helical" evidence="1">
    <location>
        <begin position="6"/>
        <end position="26"/>
    </location>
</feature>
<dbReference type="Gene3D" id="3.90.1010.20">
    <property type="match status" value="1"/>
</dbReference>
<evidence type="ECO:0000313" key="4">
    <source>
        <dbReference type="Proteomes" id="UP000013523"/>
    </source>
</evidence>
<protein>
    <recommendedName>
        <fullName evidence="2">FMN-binding domain-containing protein</fullName>
    </recommendedName>
</protein>
<dbReference type="Proteomes" id="UP000013523">
    <property type="component" value="Chromosome"/>
</dbReference>
<dbReference type="GO" id="GO:0016020">
    <property type="term" value="C:membrane"/>
    <property type="evidence" value="ECO:0007669"/>
    <property type="project" value="InterPro"/>
</dbReference>
<name>R4K2Y1_CLOPA</name>
<sequence length="133" mass="14565">MIKRVIVTLVSLGIVTGVFFGVRYFIYLQNYKNIIKNINIEKVDLSKVSNGTYLGSFDALEVGAEVRVTVDNHKITAIKIIHHKNVKGQRAEVIPERVIAAQSLQVDTVSGATNSSKVILKAIDNALEKGSKA</sequence>
<dbReference type="eggNOG" id="COG3976">
    <property type="taxonomic scope" value="Bacteria"/>
</dbReference>
<proteinExistence type="predicted"/>
<gene>
    <name evidence="3" type="ORF">Clopa_1063</name>
</gene>
<dbReference type="KEGG" id="cpas:Clopa_1063"/>
<dbReference type="InterPro" id="IPR007329">
    <property type="entry name" value="FMN-bd"/>
</dbReference>
<feature type="domain" description="FMN-binding" evidence="2">
    <location>
        <begin position="63"/>
        <end position="130"/>
    </location>
</feature>
<dbReference type="PATRIC" id="fig|86416.3.peg.1057"/>
<dbReference type="Pfam" id="PF04205">
    <property type="entry name" value="FMN_bind"/>
    <property type="match status" value="1"/>
</dbReference>
<evidence type="ECO:0000256" key="1">
    <source>
        <dbReference type="SAM" id="Phobius"/>
    </source>
</evidence>